<reference evidence="2 3" key="1">
    <citation type="journal article" date="2014" name="Environ. Microbiol.">
        <title>Halorhabdus tiamatea: proteogenomics and glycosidase activity measurements identify the first cultivated euryarchaeon from a deep-sea anoxic brine lake as potential polysaccharide degrader.</title>
        <authorList>
            <person name="Werner J."/>
            <person name="Ferrer M."/>
            <person name="Michel G."/>
            <person name="Mann A.J."/>
            <person name="Huang S."/>
            <person name="Juarez S."/>
            <person name="Ciordia S."/>
            <person name="Albar J.P."/>
            <person name="Alcaide M."/>
            <person name="La Cono V."/>
            <person name="Yakimov M.M."/>
            <person name="Antunes A."/>
            <person name="Taborda M."/>
            <person name="Da Costa M.S."/>
            <person name="Amann R.I."/>
            <person name="Gloeckner F.O."/>
            <person name="Golyshina O.V."/>
            <person name="Golyshin P.N."/>
            <person name="Teeling H."/>
        </authorList>
    </citation>
    <scope>NUCLEOTIDE SEQUENCE [LARGE SCALE GENOMIC DNA]</scope>
    <source>
        <strain evidence="3">SARL4B</strain>
    </source>
</reference>
<dbReference type="AlphaFoldDB" id="S6D309"/>
<sequence>MNTAINFLTLYVFFALVFFGGRFIAPALLEQSLGPLVVGYFLVTMAVAAYADLTHDLTDEAQWGTLEQLSMSPIGFTWVVVIKTVVNLAGTFLMGVVLLALMIVTTGVSLSIPPLTIAVVGGLTLVPVVGLGFLFGGGALLFNQLGKVFSLVQLSFFGLLALPVQDVPALKFLPLALGSHLLREVTVDRVALWDLPLVDMGILGLTATAYATLGLIVFRFAASKARERGELGHY</sequence>
<proteinExistence type="predicted"/>
<dbReference type="PATRIC" id="fig|1033806.12.peg.1591"/>
<gene>
    <name evidence="2" type="ORF">HTIA_1603</name>
</gene>
<feature type="transmembrane region" description="Helical" evidence="1">
    <location>
        <begin position="154"/>
        <end position="177"/>
    </location>
</feature>
<accession>S6D309</accession>
<name>S6D309_9EURY</name>
<feature type="transmembrane region" description="Helical" evidence="1">
    <location>
        <begin position="197"/>
        <end position="218"/>
    </location>
</feature>
<keyword evidence="3" id="KW-1185">Reference proteome</keyword>
<keyword evidence="1" id="KW-0472">Membrane</keyword>
<feature type="transmembrane region" description="Helical" evidence="1">
    <location>
        <begin position="115"/>
        <end position="142"/>
    </location>
</feature>
<evidence type="ECO:0000256" key="1">
    <source>
        <dbReference type="SAM" id="Phobius"/>
    </source>
</evidence>
<evidence type="ECO:0000313" key="2">
    <source>
        <dbReference type="EMBL" id="CCQ33730.1"/>
    </source>
</evidence>
<dbReference type="HOGENOM" id="CLU_078424_0_0_2"/>
<keyword evidence="1" id="KW-1133">Transmembrane helix</keyword>
<protein>
    <submittedName>
        <fullName evidence="2">ABC-2-type transporter, permease protein</fullName>
    </submittedName>
</protein>
<feature type="transmembrane region" description="Helical" evidence="1">
    <location>
        <begin position="74"/>
        <end position="103"/>
    </location>
</feature>
<keyword evidence="1" id="KW-0812">Transmembrane</keyword>
<dbReference type="KEGG" id="hti:HTIA_1603"/>
<dbReference type="Proteomes" id="UP000015381">
    <property type="component" value="Chromosome I"/>
</dbReference>
<feature type="transmembrane region" description="Helical" evidence="1">
    <location>
        <begin position="7"/>
        <end position="29"/>
    </location>
</feature>
<dbReference type="EMBL" id="HF571520">
    <property type="protein sequence ID" value="CCQ33730.1"/>
    <property type="molecule type" value="Genomic_DNA"/>
</dbReference>
<feature type="transmembrane region" description="Helical" evidence="1">
    <location>
        <begin position="35"/>
        <end position="53"/>
    </location>
</feature>
<evidence type="ECO:0000313" key="3">
    <source>
        <dbReference type="Proteomes" id="UP000015381"/>
    </source>
</evidence>
<organism evidence="2 3">
    <name type="scientific">Halorhabdus tiamatea SARL4B</name>
    <dbReference type="NCBI Taxonomy" id="1033806"/>
    <lineage>
        <taxon>Archaea</taxon>
        <taxon>Methanobacteriati</taxon>
        <taxon>Methanobacteriota</taxon>
        <taxon>Stenosarchaea group</taxon>
        <taxon>Halobacteria</taxon>
        <taxon>Halobacteriales</taxon>
        <taxon>Haloarculaceae</taxon>
        <taxon>Halorhabdus</taxon>
    </lineage>
</organism>